<dbReference type="Proteomes" id="UP000054560">
    <property type="component" value="Unassembled WGS sequence"/>
</dbReference>
<feature type="compositionally biased region" description="Low complexity" evidence="1">
    <location>
        <begin position="51"/>
        <end position="64"/>
    </location>
</feature>
<feature type="region of interest" description="Disordered" evidence="1">
    <location>
        <begin position="1"/>
        <end position="107"/>
    </location>
</feature>
<dbReference type="GeneID" id="25914975"/>
<evidence type="ECO:0000313" key="2">
    <source>
        <dbReference type="EMBL" id="KNC72967.1"/>
    </source>
</evidence>
<dbReference type="OrthoDB" id="2148418at2759"/>
<accession>A0A0L0F8C3</accession>
<reference evidence="2 3" key="1">
    <citation type="submission" date="2011-02" db="EMBL/GenBank/DDBJ databases">
        <title>The Genome Sequence of Sphaeroforma arctica JP610.</title>
        <authorList>
            <consortium name="The Broad Institute Genome Sequencing Platform"/>
            <person name="Russ C."/>
            <person name="Cuomo C."/>
            <person name="Young S.K."/>
            <person name="Zeng Q."/>
            <person name="Gargeya S."/>
            <person name="Alvarado L."/>
            <person name="Berlin A."/>
            <person name="Chapman S.B."/>
            <person name="Chen Z."/>
            <person name="Freedman E."/>
            <person name="Gellesch M."/>
            <person name="Goldberg J."/>
            <person name="Griggs A."/>
            <person name="Gujja S."/>
            <person name="Heilman E."/>
            <person name="Heiman D."/>
            <person name="Howarth C."/>
            <person name="Mehta T."/>
            <person name="Neiman D."/>
            <person name="Pearson M."/>
            <person name="Roberts A."/>
            <person name="Saif S."/>
            <person name="Shea T."/>
            <person name="Shenoy N."/>
            <person name="Sisk P."/>
            <person name="Stolte C."/>
            <person name="Sykes S."/>
            <person name="White J."/>
            <person name="Yandava C."/>
            <person name="Burger G."/>
            <person name="Gray M.W."/>
            <person name="Holland P.W.H."/>
            <person name="King N."/>
            <person name="Lang F.B.F."/>
            <person name="Roger A.J."/>
            <person name="Ruiz-Trillo I."/>
            <person name="Haas B."/>
            <person name="Nusbaum C."/>
            <person name="Birren B."/>
        </authorList>
    </citation>
    <scope>NUCLEOTIDE SEQUENCE [LARGE SCALE GENOMIC DNA]</scope>
    <source>
        <strain evidence="2 3">JP610</strain>
    </source>
</reference>
<organism evidence="2 3">
    <name type="scientific">Sphaeroforma arctica JP610</name>
    <dbReference type="NCBI Taxonomy" id="667725"/>
    <lineage>
        <taxon>Eukaryota</taxon>
        <taxon>Ichthyosporea</taxon>
        <taxon>Ichthyophonida</taxon>
        <taxon>Sphaeroforma</taxon>
    </lineage>
</organism>
<name>A0A0L0F8C3_9EUKA</name>
<proteinExistence type="predicted"/>
<sequence length="241" mass="26989">MEREREREIKRRNRTKNSILGSPSGQYRETSSVSQLAANRVRFSTSEKATTHTQQTHGTTHTNTAESQHTYTHTQRRAHTQSHTRQHKDGKSNAHTGVLSYRRGPSRDETVARVQAMWRGVYYRKGMGVPHTQLLARVRASQVDATQHPSKTLKNITDRAVGHLRKGGSSEKRLANLIKACQHLEMSTALSQACRVQLAENGGLQSMVRFMKGCGRTKSQQKALLLVLILINKLAENSDAG</sequence>
<protein>
    <submittedName>
        <fullName evidence="2">Uncharacterized protein</fullName>
    </submittedName>
</protein>
<keyword evidence="3" id="KW-1185">Reference proteome</keyword>
<evidence type="ECO:0000313" key="3">
    <source>
        <dbReference type="Proteomes" id="UP000054560"/>
    </source>
</evidence>
<feature type="non-terminal residue" evidence="2">
    <location>
        <position position="241"/>
    </location>
</feature>
<feature type="compositionally biased region" description="Polar residues" evidence="1">
    <location>
        <begin position="16"/>
        <end position="48"/>
    </location>
</feature>
<dbReference type="AlphaFoldDB" id="A0A0L0F8C3"/>
<dbReference type="RefSeq" id="XP_014146869.1">
    <property type="nucleotide sequence ID" value="XM_014291394.1"/>
</dbReference>
<gene>
    <name evidence="2" type="ORF">SARC_14471</name>
</gene>
<feature type="compositionally biased region" description="Basic residues" evidence="1">
    <location>
        <begin position="74"/>
        <end position="86"/>
    </location>
</feature>
<evidence type="ECO:0000256" key="1">
    <source>
        <dbReference type="SAM" id="MobiDB-lite"/>
    </source>
</evidence>
<dbReference type="EMBL" id="KQ246266">
    <property type="protein sequence ID" value="KNC72967.1"/>
    <property type="molecule type" value="Genomic_DNA"/>
</dbReference>